<keyword evidence="4" id="KW-0732">Signal</keyword>
<evidence type="ECO:0000256" key="3">
    <source>
        <dbReference type="ARBA" id="ARBA00022544"/>
    </source>
</evidence>
<keyword evidence="6" id="KW-0564">Palmitate</keyword>
<dbReference type="InterPro" id="IPR008844">
    <property type="entry name" value="Spore_GerAC-like"/>
</dbReference>
<dbReference type="Pfam" id="PF05504">
    <property type="entry name" value="Spore_GerAC"/>
    <property type="match status" value="1"/>
</dbReference>
<gene>
    <name evidence="10" type="ORF">CWD94_22345</name>
</gene>
<evidence type="ECO:0000259" key="9">
    <source>
        <dbReference type="Pfam" id="PF25198"/>
    </source>
</evidence>
<name>A0A2M9Q0G4_9BACI</name>
<reference evidence="10 11" key="1">
    <citation type="submission" date="2017-11" db="EMBL/GenBank/DDBJ databases">
        <title>Bacterial isolate from king chilli rhizosphere.</title>
        <authorList>
            <person name="Takhelmayum P."/>
            <person name="Sarangthem I."/>
        </authorList>
    </citation>
    <scope>NUCLEOTIDE SEQUENCE [LARGE SCALE GENOMIC DNA]</scope>
    <source>
        <strain evidence="11">t26</strain>
    </source>
</reference>
<dbReference type="NCBIfam" id="TIGR02887">
    <property type="entry name" value="spore_ger_x_C"/>
    <property type="match status" value="1"/>
</dbReference>
<proteinExistence type="inferred from homology"/>
<keyword evidence="3" id="KW-0309">Germination</keyword>
<dbReference type="InterPro" id="IPR046953">
    <property type="entry name" value="Spore_GerAC-like_C"/>
</dbReference>
<keyword evidence="7" id="KW-0449">Lipoprotein</keyword>
<dbReference type="InterPro" id="IPR038501">
    <property type="entry name" value="Spore_GerAC_C_sf"/>
</dbReference>
<dbReference type="InterPro" id="IPR057336">
    <property type="entry name" value="GerAC_N"/>
</dbReference>
<comment type="caution">
    <text evidence="10">The sequence shown here is derived from an EMBL/GenBank/DDBJ whole genome shotgun (WGS) entry which is preliminary data.</text>
</comment>
<accession>A0A2M9Q0G4</accession>
<dbReference type="PANTHER" id="PTHR35789:SF1">
    <property type="entry name" value="SPORE GERMINATION PROTEIN B3"/>
    <property type="match status" value="1"/>
</dbReference>
<comment type="subcellular location">
    <subcellularLocation>
        <location evidence="1">Membrane</location>
        <topology evidence="1">Lipid-anchor</topology>
    </subcellularLocation>
</comment>
<evidence type="ECO:0000259" key="8">
    <source>
        <dbReference type="Pfam" id="PF05504"/>
    </source>
</evidence>
<comment type="similarity">
    <text evidence="2">Belongs to the GerABKC lipoprotein family.</text>
</comment>
<dbReference type="GO" id="GO:0009847">
    <property type="term" value="P:spore germination"/>
    <property type="evidence" value="ECO:0007669"/>
    <property type="project" value="InterPro"/>
</dbReference>
<feature type="domain" description="Spore germination GerAC-like C-terminal" evidence="8">
    <location>
        <begin position="230"/>
        <end position="397"/>
    </location>
</feature>
<evidence type="ECO:0000256" key="4">
    <source>
        <dbReference type="ARBA" id="ARBA00022729"/>
    </source>
</evidence>
<keyword evidence="5" id="KW-0472">Membrane</keyword>
<feature type="domain" description="Spore germination protein N-terminal" evidence="9">
    <location>
        <begin position="29"/>
        <end position="216"/>
    </location>
</feature>
<evidence type="ECO:0000256" key="5">
    <source>
        <dbReference type="ARBA" id="ARBA00023136"/>
    </source>
</evidence>
<dbReference type="EMBL" id="PHQY01000669">
    <property type="protein sequence ID" value="PJO41544.1"/>
    <property type="molecule type" value="Genomic_DNA"/>
</dbReference>
<evidence type="ECO:0000256" key="7">
    <source>
        <dbReference type="ARBA" id="ARBA00023288"/>
    </source>
</evidence>
<dbReference type="RefSeq" id="WP_100545021.1">
    <property type="nucleotide sequence ID" value="NZ_PHQY01000669.1"/>
</dbReference>
<dbReference type="GO" id="GO:0016020">
    <property type="term" value="C:membrane"/>
    <property type="evidence" value="ECO:0007669"/>
    <property type="project" value="UniProtKB-SubCell"/>
</dbReference>
<evidence type="ECO:0000256" key="6">
    <source>
        <dbReference type="ARBA" id="ARBA00023139"/>
    </source>
</evidence>
<organism evidence="10 11">
    <name type="scientific">Lysinibacillus xylanilyticus</name>
    <dbReference type="NCBI Taxonomy" id="582475"/>
    <lineage>
        <taxon>Bacteria</taxon>
        <taxon>Bacillati</taxon>
        <taxon>Bacillota</taxon>
        <taxon>Bacilli</taxon>
        <taxon>Bacillales</taxon>
        <taxon>Bacillaceae</taxon>
        <taxon>Lysinibacillus</taxon>
    </lineage>
</organism>
<evidence type="ECO:0000313" key="10">
    <source>
        <dbReference type="EMBL" id="PJO41544.1"/>
    </source>
</evidence>
<dbReference type="PROSITE" id="PS51257">
    <property type="entry name" value="PROKAR_LIPOPROTEIN"/>
    <property type="match status" value="1"/>
</dbReference>
<dbReference type="Gene3D" id="3.30.300.210">
    <property type="entry name" value="Nutrient germinant receptor protein C, domain 3"/>
    <property type="match status" value="1"/>
</dbReference>
<dbReference type="Pfam" id="PF25198">
    <property type="entry name" value="Spore_GerAC_N"/>
    <property type="match status" value="1"/>
</dbReference>
<evidence type="ECO:0000313" key="11">
    <source>
        <dbReference type="Proteomes" id="UP000232101"/>
    </source>
</evidence>
<dbReference type="PANTHER" id="PTHR35789">
    <property type="entry name" value="SPORE GERMINATION PROTEIN B3"/>
    <property type="match status" value="1"/>
</dbReference>
<protein>
    <submittedName>
        <fullName evidence="10">Spore gernimation protein GerC</fullName>
    </submittedName>
</protein>
<evidence type="ECO:0000256" key="1">
    <source>
        <dbReference type="ARBA" id="ARBA00004635"/>
    </source>
</evidence>
<sequence>MKLNYMKRRFQLGLLLSLILLLLTGCWSSKEIEDLGLVVGTSLDLEKDSTSRVETEGQEASYSSKELFTITNQFVTSETTGSGAKDGKKQLKAYKNVSETGDAILPTLRNMILKNDKRAFAEHSKVIVLGEDFASAFNLTQTMDFFLRELEMRPSALLLIAKNHASNILESNEPAKIPAFQLVEMMKGHKRTTKILPPMTFAKLEGKLYSGASFLLQSVVSENEEIKFVGAAVIEGKTKKLRGFLTGKELEGITWITGKGKGGLIASFYDETDQPIIYEVISMKSKITPHVDGNNISFNLKIESEGRIAEHWVLSEKTFDNKFLKKAEKATEKEVERLVKSVLEKIQHEYQTDVSEFGTRLRIEYPKVWKKAKKDWDQIFSEVPIQCEVKITIKDYGTSGE</sequence>
<dbReference type="AlphaFoldDB" id="A0A2M9Q0G4"/>
<evidence type="ECO:0000256" key="2">
    <source>
        <dbReference type="ARBA" id="ARBA00007886"/>
    </source>
</evidence>
<dbReference type="Proteomes" id="UP000232101">
    <property type="component" value="Unassembled WGS sequence"/>
</dbReference>